<evidence type="ECO:0000313" key="1">
    <source>
        <dbReference type="EMBL" id="CAB1437471.1"/>
    </source>
</evidence>
<gene>
    <name evidence="1" type="ORF">PLEPLA_LOCUS25444</name>
</gene>
<accession>A0A9N7YTF2</accession>
<dbReference type="Proteomes" id="UP001153269">
    <property type="component" value="Unassembled WGS sequence"/>
</dbReference>
<sequence>MLLVRAWQRTVGRKLQGFHFLHFPRSEFTAPSLDLPESPTWTKAEAVSLNICSAGVRNCVSIIHLSIARPVLCTDWDTVLLPSRYCRARLRKIQEEVEATVGHLRNGILCKPSTFSHVVSTIVSS</sequence>
<dbReference type="EMBL" id="CADEAL010002030">
    <property type="protein sequence ID" value="CAB1437471.1"/>
    <property type="molecule type" value="Genomic_DNA"/>
</dbReference>
<proteinExistence type="predicted"/>
<keyword evidence="2" id="KW-1185">Reference proteome</keyword>
<dbReference type="AlphaFoldDB" id="A0A9N7YTF2"/>
<reference evidence="1" key="1">
    <citation type="submission" date="2020-03" db="EMBL/GenBank/DDBJ databases">
        <authorList>
            <person name="Weist P."/>
        </authorList>
    </citation>
    <scope>NUCLEOTIDE SEQUENCE</scope>
</reference>
<protein>
    <submittedName>
        <fullName evidence="1">Uncharacterized protein</fullName>
    </submittedName>
</protein>
<name>A0A9N7YTF2_PLEPL</name>
<comment type="caution">
    <text evidence="1">The sequence shown here is derived from an EMBL/GenBank/DDBJ whole genome shotgun (WGS) entry which is preliminary data.</text>
</comment>
<evidence type="ECO:0000313" key="2">
    <source>
        <dbReference type="Proteomes" id="UP001153269"/>
    </source>
</evidence>
<organism evidence="1 2">
    <name type="scientific">Pleuronectes platessa</name>
    <name type="common">European plaice</name>
    <dbReference type="NCBI Taxonomy" id="8262"/>
    <lineage>
        <taxon>Eukaryota</taxon>
        <taxon>Metazoa</taxon>
        <taxon>Chordata</taxon>
        <taxon>Craniata</taxon>
        <taxon>Vertebrata</taxon>
        <taxon>Euteleostomi</taxon>
        <taxon>Actinopterygii</taxon>
        <taxon>Neopterygii</taxon>
        <taxon>Teleostei</taxon>
        <taxon>Neoteleostei</taxon>
        <taxon>Acanthomorphata</taxon>
        <taxon>Carangaria</taxon>
        <taxon>Pleuronectiformes</taxon>
        <taxon>Pleuronectoidei</taxon>
        <taxon>Pleuronectidae</taxon>
        <taxon>Pleuronectes</taxon>
    </lineage>
</organism>